<evidence type="ECO:0000313" key="1">
    <source>
        <dbReference type="EMBL" id="MBZ2166145.1"/>
    </source>
</evidence>
<dbReference type="InterPro" id="IPR035933">
    <property type="entry name" value="MTH1880"/>
</dbReference>
<dbReference type="Pfam" id="PF05370">
    <property type="entry name" value="DUF749"/>
    <property type="match status" value="1"/>
</dbReference>
<sequence>MFVASLVGVFRFKDLPEKYGPFVQHKALLEKKTIDDEDQIAIVNIAGTESNHVLFLDSYKNVKEIMEELKLVDAELNYNSKKILEGHL</sequence>
<reference evidence="2" key="1">
    <citation type="journal article" date="2022" name="Microbiol. Resour. Announc.">
        <title>Draft Genome Sequence of a Methanogenic Archaeon from West Spitsbergen Permafrost.</title>
        <authorList>
            <person name="Trubitsyn V."/>
            <person name="Rivkina E."/>
            <person name="Shcherbakova V."/>
        </authorList>
    </citation>
    <scope>NUCLEOTIDE SEQUENCE [LARGE SCALE GENOMIC DNA]</scope>
    <source>
        <strain evidence="2">VT</strain>
    </source>
</reference>
<accession>A0A8T5V3A6</accession>
<comment type="caution">
    <text evidence="1">The sequence shown here is derived from an EMBL/GenBank/DDBJ whole genome shotgun (WGS) entry which is preliminary data.</text>
</comment>
<dbReference type="RefSeq" id="WP_223791712.1">
    <property type="nucleotide sequence ID" value="NZ_JAIOUQ010000009.1"/>
</dbReference>
<gene>
    <name evidence="1" type="ORF">K8N75_08845</name>
</gene>
<dbReference type="Gene3D" id="3.30.160.120">
    <property type="entry name" value="Hypothetical protein MTH1880"/>
    <property type="match status" value="1"/>
</dbReference>
<evidence type="ECO:0000313" key="2">
    <source>
        <dbReference type="Proteomes" id="UP000825933"/>
    </source>
</evidence>
<dbReference type="Proteomes" id="UP000825933">
    <property type="component" value="Unassembled WGS sequence"/>
</dbReference>
<name>A0A8T5V3A6_9EURY</name>
<organism evidence="1 2">
    <name type="scientific">Methanobacterium spitsbergense</name>
    <dbReference type="NCBI Taxonomy" id="2874285"/>
    <lineage>
        <taxon>Archaea</taxon>
        <taxon>Methanobacteriati</taxon>
        <taxon>Methanobacteriota</taxon>
        <taxon>Methanomada group</taxon>
        <taxon>Methanobacteria</taxon>
        <taxon>Methanobacteriales</taxon>
        <taxon>Methanobacteriaceae</taxon>
        <taxon>Methanobacterium</taxon>
    </lineage>
</organism>
<proteinExistence type="predicted"/>
<dbReference type="InterPro" id="IPR008032">
    <property type="entry name" value="DUF749"/>
</dbReference>
<keyword evidence="2" id="KW-1185">Reference proteome</keyword>
<protein>
    <submittedName>
        <fullName evidence="1">DUF749 domain-containing protein</fullName>
    </submittedName>
</protein>
<dbReference type="AlphaFoldDB" id="A0A8T5V3A6"/>
<dbReference type="SUPFAM" id="SSF75412">
    <property type="entry name" value="Hypothetical protein MTH1880"/>
    <property type="match status" value="1"/>
</dbReference>
<dbReference type="EMBL" id="JAIOUQ010000009">
    <property type="protein sequence ID" value="MBZ2166145.1"/>
    <property type="molecule type" value="Genomic_DNA"/>
</dbReference>